<dbReference type="GO" id="GO:0004839">
    <property type="term" value="F:ubiquitin activating enzyme activity"/>
    <property type="evidence" value="ECO:0007669"/>
    <property type="project" value="UniProtKB-EC"/>
</dbReference>
<dbReference type="FunFam" id="2.40.30.180:FF:000001">
    <property type="entry name" value="ubiquitin-like modifier-activating enzyme 1"/>
    <property type="match status" value="1"/>
</dbReference>
<dbReference type="FunFam" id="3.50.50.80:FF:000001">
    <property type="entry name" value="ubiquitin-like modifier-activating enzyme 1"/>
    <property type="match status" value="1"/>
</dbReference>
<dbReference type="Gene3D" id="3.50.50.80">
    <property type="entry name" value="Ubiquitin-activating enzyme E1, inactive adenylation domain, subdomain 1"/>
    <property type="match status" value="1"/>
</dbReference>
<dbReference type="FunFam" id="3.10.290.60:FF:000002">
    <property type="entry name" value="Ubiquitin-like modifier-activating enzyme 1"/>
    <property type="match status" value="1"/>
</dbReference>
<dbReference type="Proteomes" id="UP000320475">
    <property type="component" value="Unassembled WGS sequence"/>
</dbReference>
<protein>
    <recommendedName>
        <fullName evidence="9">Ubiquitin-activating enzyme E1 1</fullName>
        <ecNumber evidence="4">6.2.1.45</ecNumber>
    </recommendedName>
</protein>
<dbReference type="FunFam" id="3.40.50.12550:FF:000001">
    <property type="entry name" value="Ubiquitin-activating enzyme E1 1"/>
    <property type="match status" value="1"/>
</dbReference>
<keyword evidence="5 11" id="KW-0436">Ligase</keyword>
<comment type="pathway">
    <text evidence="2">Protein modification; protein ubiquitination.</text>
</comment>
<evidence type="ECO:0000256" key="1">
    <source>
        <dbReference type="ARBA" id="ARBA00000488"/>
    </source>
</evidence>
<dbReference type="InterPro" id="IPR033127">
    <property type="entry name" value="UBQ-activ_enz_E1_Cys_AS"/>
</dbReference>
<dbReference type="InterPro" id="IPR000011">
    <property type="entry name" value="UBQ/SUMO-activ_enz_E1-like"/>
</dbReference>
<keyword evidence="7 11" id="KW-0833">Ubl conjugation pathway</keyword>
<evidence type="ECO:0000256" key="8">
    <source>
        <dbReference type="ARBA" id="ARBA00022840"/>
    </source>
</evidence>
<dbReference type="AlphaFoldDB" id="A0A507CSK4"/>
<dbReference type="OrthoDB" id="10252231at2759"/>
<dbReference type="GO" id="GO:0016925">
    <property type="term" value="P:protein sumoylation"/>
    <property type="evidence" value="ECO:0007669"/>
    <property type="project" value="TreeGrafter"/>
</dbReference>
<feature type="active site" description="Glycyl thioester intermediate" evidence="10">
    <location>
        <position position="613"/>
    </location>
</feature>
<keyword evidence="6 11" id="KW-0547">Nucleotide-binding</keyword>
<comment type="catalytic activity">
    <reaction evidence="1">
        <text>ATP + ubiquitin + [E1 ubiquitin-activating enzyme]-L-cysteine = AMP + diphosphate + S-ubiquitinyl-[E1 ubiquitin-activating enzyme]-L-cysteine.</text>
        <dbReference type="EC" id="6.2.1.45"/>
    </reaction>
</comment>
<dbReference type="SMART" id="SM00985">
    <property type="entry name" value="UBA_e1_C"/>
    <property type="match status" value="1"/>
</dbReference>
<dbReference type="InterPro" id="IPR032418">
    <property type="entry name" value="E1_FCCH"/>
</dbReference>
<dbReference type="FunFam" id="3.40.50.720:FF:000015">
    <property type="entry name" value="Ubiquitin-activating enzyme E1 1"/>
    <property type="match status" value="1"/>
</dbReference>
<dbReference type="EC" id="6.2.1.45" evidence="4"/>
<dbReference type="Gene3D" id="3.40.50.12550">
    <property type="entry name" value="Ubiquitin-activating enzyme E1, inactive adenylation domain, subdomain 2"/>
    <property type="match status" value="1"/>
</dbReference>
<comment type="similarity">
    <text evidence="3 11">Belongs to the ubiquitin-activating E1 family.</text>
</comment>
<name>A0A507CSK4_9FUNG</name>
<evidence type="ECO:0000256" key="3">
    <source>
        <dbReference type="ARBA" id="ARBA00005673"/>
    </source>
</evidence>
<dbReference type="SUPFAM" id="SSF69572">
    <property type="entry name" value="Activating enzymes of the ubiquitin-like proteins"/>
    <property type="match status" value="2"/>
</dbReference>
<dbReference type="Pfam" id="PF09358">
    <property type="entry name" value="E1_UFD"/>
    <property type="match status" value="1"/>
</dbReference>
<keyword evidence="8 11" id="KW-0067">ATP-binding</keyword>
<dbReference type="Gene3D" id="3.40.50.720">
    <property type="entry name" value="NAD(P)-binding Rossmann-like Domain"/>
    <property type="match status" value="1"/>
</dbReference>
<evidence type="ECO:0000256" key="2">
    <source>
        <dbReference type="ARBA" id="ARBA00004906"/>
    </source>
</evidence>
<evidence type="ECO:0000256" key="9">
    <source>
        <dbReference type="ARBA" id="ARBA00073786"/>
    </source>
</evidence>
<dbReference type="InterPro" id="IPR042063">
    <property type="entry name" value="Ubi_acti_E1_SCCH"/>
</dbReference>
<dbReference type="GO" id="GO:0019948">
    <property type="term" value="F:SUMO activating enzyme activity"/>
    <property type="evidence" value="ECO:0007669"/>
    <property type="project" value="TreeGrafter"/>
</dbReference>
<dbReference type="UniPathway" id="UPA00143"/>
<dbReference type="Gene3D" id="3.10.290.60">
    <property type="entry name" value="Ubiquitin-activating enzyme E1, UFD domain"/>
    <property type="match status" value="1"/>
</dbReference>
<dbReference type="InterPro" id="IPR038252">
    <property type="entry name" value="UBA_E1_C_sf"/>
</dbReference>
<dbReference type="CDD" id="cd01491">
    <property type="entry name" value="Ube1_repeat1"/>
    <property type="match status" value="1"/>
</dbReference>
<reference evidence="13 14" key="1">
    <citation type="journal article" date="2019" name="Sci. Rep.">
        <title>Comparative genomics of chytrid fungi reveal insights into the obligate biotrophic and pathogenic lifestyle of Synchytrium endobioticum.</title>
        <authorList>
            <person name="van de Vossenberg B.T.L.H."/>
            <person name="Warris S."/>
            <person name="Nguyen H.D.T."/>
            <person name="van Gent-Pelzer M.P.E."/>
            <person name="Joly D.L."/>
            <person name="van de Geest H.C."/>
            <person name="Bonants P.J.M."/>
            <person name="Smith D.S."/>
            <person name="Levesque C.A."/>
            <person name="van der Lee T.A.J."/>
        </authorList>
    </citation>
    <scope>NUCLEOTIDE SEQUENCE [LARGE SCALE GENOMIC DNA]</scope>
    <source>
        <strain evidence="13 14">LEV6574</strain>
    </source>
</reference>
<organism evidence="13 14">
    <name type="scientific">Synchytrium endobioticum</name>
    <dbReference type="NCBI Taxonomy" id="286115"/>
    <lineage>
        <taxon>Eukaryota</taxon>
        <taxon>Fungi</taxon>
        <taxon>Fungi incertae sedis</taxon>
        <taxon>Chytridiomycota</taxon>
        <taxon>Chytridiomycota incertae sedis</taxon>
        <taxon>Chytridiomycetes</taxon>
        <taxon>Synchytriales</taxon>
        <taxon>Synchytriaceae</taxon>
        <taxon>Synchytrium</taxon>
    </lineage>
</organism>
<dbReference type="InterPro" id="IPR045886">
    <property type="entry name" value="ThiF/MoeB/HesA"/>
</dbReference>
<dbReference type="PROSITE" id="PS00536">
    <property type="entry name" value="UBIQUITIN_ACTIVAT_1"/>
    <property type="match status" value="1"/>
</dbReference>
<evidence type="ECO:0000256" key="4">
    <source>
        <dbReference type="ARBA" id="ARBA00012990"/>
    </source>
</evidence>
<dbReference type="EMBL" id="QEAM01000289">
    <property type="protein sequence ID" value="TPX42041.1"/>
    <property type="molecule type" value="Genomic_DNA"/>
</dbReference>
<dbReference type="InterPro" id="IPR019572">
    <property type="entry name" value="UBA_E1_SCCH"/>
</dbReference>
<sequence length="1033" mass="115532">MLTVTRRDFALGKYPQFCGVMEIDQQQNGQIDEGLYSRQLYVLGHEAMQKMAHSNVLIIGMKGLGVEIAKNVILAGVKSVTLYDPAPAKLQDLSSQFYLTPEDTGRPRANATCSRLAELNTYVPVSVLEAPLTLEKITYYQVVVATDMPLREKLEINAFTHAHNIKFIAADTRGLFGYIFNDFGESFEVIDQTGEEPLSGMISGITKEAEGAVACLEETRHGLEDGDYVTFREVKGMEDLNVLPPQKIKVTGPYGFKISDTTRFGDYVDGGIFTQVKQPKTYQFLSLKDSLHKPQFLISDFAKFDRPAILHIGFQALDQFVENHNGVYPRPRNDQDANEVVALAIEIGKQHPEPVDLGDGKLIKELAYESRGDLTPMTAVIGGLAAQEVLKACSGKFGPIFQWFYFDSLESLPKSVALTEEECAPQGSRYDNQIAVFGKTFQSTIANAKEFLVGSGAIGCEMLKNWGMMGVGTGQNGYIYLTDMDTIEKSNLNRQFLFRPWDVTKLKSETAAAAVIRMNPDMKGKIKAYQQRVGPDTENIFDDAFWESLTGVTNALDNVEARKYVDRRCVYYRKSLLESGTLGTKGNVQVVIPFKTESYSSSQDPPEKSIPICTLKNFPNAIEHTIQWARDLFEGLFKQPAENANLYLSQGKEFIQATMKQSGSQRDTLETVLAYLGPSRPTTFDQCVQWARFKFEEYFNNQISQLLYNFPKDSVTSEGNLFWSGPKRAPDSLVFNADNPLHLDFIVAAANLHAFNYGMTGSRDLQHIKNVLANIIVPEFVPKAGVKIQVNENEQVQAANSDQTELDDLIASLPKPADLAGFRLAPVEFEKDDDSNFHIDFITAASNLRASNYAITVADRHKTKFIAGKIIPAIATTTALVTGLVCLELYKILDSRDKLEDYKNGFVNLALPFFGFSEPITAPSQTYHDIKWTLWDRFDFDGDLTLQAIIDAFEQKHELEITMLSCGVSMLYSFFMPAKKKEERLASKISKLVESISKKPIPPHVKSLIMEVCVYDRDGEDVEVPYIKLNIRP</sequence>
<evidence type="ECO:0000256" key="11">
    <source>
        <dbReference type="RuleBase" id="RU000519"/>
    </source>
</evidence>
<proteinExistence type="inferred from homology"/>
<dbReference type="GO" id="GO:0005737">
    <property type="term" value="C:cytoplasm"/>
    <property type="evidence" value="ECO:0007669"/>
    <property type="project" value="TreeGrafter"/>
</dbReference>
<dbReference type="InterPro" id="IPR000594">
    <property type="entry name" value="ThiF_NAD_FAD-bd"/>
</dbReference>
<dbReference type="InterPro" id="IPR035985">
    <property type="entry name" value="Ubiquitin-activating_enz"/>
</dbReference>
<evidence type="ECO:0000256" key="6">
    <source>
        <dbReference type="ARBA" id="ARBA00022741"/>
    </source>
</evidence>
<accession>A0A507CSK4</accession>
<evidence type="ECO:0000313" key="13">
    <source>
        <dbReference type="EMBL" id="TPX42041.1"/>
    </source>
</evidence>
<dbReference type="FunFam" id="1.10.10.2660:FF:000001">
    <property type="entry name" value="Ubiquitin-activating enzyme E1 1"/>
    <property type="match status" value="1"/>
</dbReference>
<evidence type="ECO:0000256" key="7">
    <source>
        <dbReference type="ARBA" id="ARBA00022786"/>
    </source>
</evidence>
<evidence type="ECO:0000256" key="10">
    <source>
        <dbReference type="PROSITE-ProRule" id="PRU10132"/>
    </source>
</evidence>
<dbReference type="InterPro" id="IPR018074">
    <property type="entry name" value="UBQ-activ_enz_E1_CS"/>
</dbReference>
<dbReference type="PROSITE" id="PS00865">
    <property type="entry name" value="UBIQUITIN_ACTIVAT_2"/>
    <property type="match status" value="1"/>
</dbReference>
<dbReference type="InterPro" id="IPR032420">
    <property type="entry name" value="E1_4HB"/>
</dbReference>
<dbReference type="InterPro" id="IPR018965">
    <property type="entry name" value="Ub-activating_enz_E1_C"/>
</dbReference>
<comment type="caution">
    <text evidence="13">The sequence shown here is derived from an EMBL/GenBank/DDBJ whole genome shotgun (WGS) entry which is preliminary data.</text>
</comment>
<dbReference type="CDD" id="cd01490">
    <property type="entry name" value="Ube1_repeat2"/>
    <property type="match status" value="1"/>
</dbReference>
<dbReference type="InterPro" id="IPR042449">
    <property type="entry name" value="Ub-E1_IAD_1"/>
</dbReference>
<dbReference type="Pfam" id="PF16191">
    <property type="entry name" value="E1_4HB"/>
    <property type="match status" value="1"/>
</dbReference>
<dbReference type="Pfam" id="PF00899">
    <property type="entry name" value="ThiF"/>
    <property type="match status" value="1"/>
</dbReference>
<evidence type="ECO:0000313" key="14">
    <source>
        <dbReference type="Proteomes" id="UP000320475"/>
    </source>
</evidence>
<dbReference type="InterPro" id="IPR042302">
    <property type="entry name" value="E1_FCCH_sf"/>
</dbReference>
<dbReference type="Gene3D" id="2.40.30.180">
    <property type="entry name" value="Ubiquitin-activating enzyme E1, FCCH domain"/>
    <property type="match status" value="1"/>
</dbReference>
<evidence type="ECO:0000259" key="12">
    <source>
        <dbReference type="SMART" id="SM00985"/>
    </source>
</evidence>
<feature type="domain" description="Ubiquitin-activating enzyme E1 C-terminal" evidence="12">
    <location>
        <begin position="902"/>
        <end position="1027"/>
    </location>
</feature>
<dbReference type="NCBIfam" id="TIGR01408">
    <property type="entry name" value="Ube1"/>
    <property type="match status" value="1"/>
</dbReference>
<dbReference type="PANTHER" id="PTHR10953">
    <property type="entry name" value="UBIQUITIN-ACTIVATING ENZYME E1"/>
    <property type="match status" value="1"/>
</dbReference>
<dbReference type="Gene3D" id="1.10.10.2660">
    <property type="entry name" value="Ubiquitin-activating enzyme E1, SCCH domain"/>
    <property type="match status" value="1"/>
</dbReference>
<dbReference type="PANTHER" id="PTHR10953:SF4">
    <property type="entry name" value="UBIQUITIN-ACTIVATING ENZYME E1 C-TERMINAL DOMAIN-CONTAINING PROTEIN"/>
    <property type="match status" value="1"/>
</dbReference>
<dbReference type="InterPro" id="IPR018075">
    <property type="entry name" value="UBQ-activ_enz_E1"/>
</dbReference>
<dbReference type="PRINTS" id="PR01849">
    <property type="entry name" value="UBIQUITINACT"/>
</dbReference>
<dbReference type="GO" id="GO:0005524">
    <property type="term" value="F:ATP binding"/>
    <property type="evidence" value="ECO:0007669"/>
    <property type="project" value="UniProtKB-KW"/>
</dbReference>
<dbReference type="VEuPathDB" id="FungiDB:SeMB42_g05975"/>
<gene>
    <name evidence="13" type="ORF">SeLEV6574_g05791</name>
</gene>
<dbReference type="Pfam" id="PF10585">
    <property type="entry name" value="UBA_E1_SCCH"/>
    <property type="match status" value="1"/>
</dbReference>
<evidence type="ECO:0000256" key="5">
    <source>
        <dbReference type="ARBA" id="ARBA00022598"/>
    </source>
</evidence>
<dbReference type="GO" id="GO:0031510">
    <property type="term" value="C:SUMO activating enzyme complex"/>
    <property type="evidence" value="ECO:0007669"/>
    <property type="project" value="TreeGrafter"/>
</dbReference>
<dbReference type="Pfam" id="PF16190">
    <property type="entry name" value="E1_FCCH"/>
    <property type="match status" value="1"/>
</dbReference>